<comment type="caution">
    <text evidence="7">The sequence shown here is derived from an EMBL/GenBank/DDBJ whole genome shotgun (WGS) entry which is preliminary data.</text>
</comment>
<evidence type="ECO:0000313" key="6">
    <source>
        <dbReference type="EMBL" id="MBB2986618.1"/>
    </source>
</evidence>
<keyword evidence="4" id="KW-1133">Transmembrane helix</keyword>
<dbReference type="AlphaFoldDB" id="A0A495Y4E5"/>
<evidence type="ECO:0000259" key="5">
    <source>
        <dbReference type="Pfam" id="PF13490"/>
    </source>
</evidence>
<reference evidence="7 8" key="1">
    <citation type="submission" date="2018-10" db="EMBL/GenBank/DDBJ databases">
        <title>Sequencing the genomes of 1000 actinobacteria strains.</title>
        <authorList>
            <person name="Klenk H.-P."/>
        </authorList>
    </citation>
    <scope>NUCLEOTIDE SEQUENCE [LARGE SCALE GENOMIC DNA]</scope>
    <source>
        <strain evidence="7 8">DSM 44267</strain>
    </source>
</reference>
<evidence type="ECO:0000256" key="4">
    <source>
        <dbReference type="SAM" id="Phobius"/>
    </source>
</evidence>
<dbReference type="InterPro" id="IPR027383">
    <property type="entry name" value="Znf_put"/>
</dbReference>
<dbReference type="InterPro" id="IPR041916">
    <property type="entry name" value="Anti_sigma_zinc_sf"/>
</dbReference>
<evidence type="ECO:0000313" key="8">
    <source>
        <dbReference type="Proteomes" id="UP000278440"/>
    </source>
</evidence>
<dbReference type="Gene3D" id="1.10.10.1320">
    <property type="entry name" value="Anti-sigma factor, zinc-finger domain"/>
    <property type="match status" value="1"/>
</dbReference>
<feature type="domain" description="Putative zinc-finger" evidence="5">
    <location>
        <begin position="8"/>
        <end position="37"/>
    </location>
</feature>
<reference evidence="6 9" key="2">
    <citation type="submission" date="2020-08" db="EMBL/GenBank/DDBJ databases">
        <title>Genomic Encyclopedia of Type Strains, Phase IV (KMG-V): Genome sequencing to study the core and pangenomes of soil and plant-associated prokaryotes.</title>
        <authorList>
            <person name="Whitman W."/>
        </authorList>
    </citation>
    <scope>NUCLEOTIDE SEQUENCE [LARGE SCALE GENOMIC DNA]</scope>
    <source>
        <strain evidence="6 9">B3ACCR2</strain>
    </source>
</reference>
<evidence type="ECO:0000256" key="3">
    <source>
        <dbReference type="SAM" id="MobiDB-lite"/>
    </source>
</evidence>
<gene>
    <name evidence="7" type="ORF">DFJ68_2835</name>
    <name evidence="6" type="ORF">FHW14_001772</name>
</gene>
<dbReference type="RefSeq" id="WP_121034187.1">
    <property type="nucleotide sequence ID" value="NZ_JACHVT010000003.1"/>
</dbReference>
<keyword evidence="4" id="KW-0472">Membrane</keyword>
<protein>
    <submittedName>
        <fullName evidence="7">Putative zinc finger protein</fullName>
    </submittedName>
</protein>
<proteinExistence type="predicted"/>
<keyword evidence="4" id="KW-0812">Transmembrane</keyword>
<evidence type="ECO:0000313" key="9">
    <source>
        <dbReference type="Proteomes" id="UP000590811"/>
    </source>
</evidence>
<evidence type="ECO:0000256" key="1">
    <source>
        <dbReference type="ARBA" id="ARBA00023015"/>
    </source>
</evidence>
<evidence type="ECO:0000313" key="7">
    <source>
        <dbReference type="EMBL" id="RKT79368.1"/>
    </source>
</evidence>
<dbReference type="OrthoDB" id="5242431at2"/>
<sequence length="228" mass="23561">MSADDDHLLLGAYVLGGLSESDRRTFSEHLRTCRQCQGELGQVSGLPHLLDLSDPDAVDGLADAGGAGSPPTAGVVGPGSGDVSSLVTRLARRRRRRRVWAGVGAAAATVAVFALGATLGPALLDPEPPTTHVVATAAGSEPVRVDVALVTRGWGTQLDLDCEDLPRDGELLLYVTDAQGRSSSVASWRATPSGYSRVTGATALRPDEIRAVEVRTSSGQVVASARTA</sequence>
<accession>A0A495Y4E5</accession>
<feature type="region of interest" description="Disordered" evidence="3">
    <location>
        <begin position="60"/>
        <end position="83"/>
    </location>
</feature>
<keyword evidence="8" id="KW-1185">Reference proteome</keyword>
<dbReference type="EMBL" id="RBXT01000001">
    <property type="protein sequence ID" value="RKT79368.1"/>
    <property type="molecule type" value="Genomic_DNA"/>
</dbReference>
<dbReference type="Pfam" id="PF13490">
    <property type="entry name" value="zf-HC2"/>
    <property type="match status" value="1"/>
</dbReference>
<organism evidence="7 8">
    <name type="scientific">Terracoccus luteus</name>
    <dbReference type="NCBI Taxonomy" id="53356"/>
    <lineage>
        <taxon>Bacteria</taxon>
        <taxon>Bacillati</taxon>
        <taxon>Actinomycetota</taxon>
        <taxon>Actinomycetes</taxon>
        <taxon>Micrococcales</taxon>
        <taxon>Intrasporangiaceae</taxon>
        <taxon>Terracoccus</taxon>
    </lineage>
</organism>
<dbReference type="Proteomes" id="UP000278440">
    <property type="component" value="Unassembled WGS sequence"/>
</dbReference>
<keyword evidence="2" id="KW-0804">Transcription</keyword>
<keyword evidence="1" id="KW-0805">Transcription regulation</keyword>
<feature type="transmembrane region" description="Helical" evidence="4">
    <location>
        <begin position="99"/>
        <end position="124"/>
    </location>
</feature>
<dbReference type="Proteomes" id="UP000590811">
    <property type="component" value="Unassembled WGS sequence"/>
</dbReference>
<evidence type="ECO:0000256" key="2">
    <source>
        <dbReference type="ARBA" id="ARBA00023163"/>
    </source>
</evidence>
<name>A0A495Y4E5_9MICO</name>
<dbReference type="EMBL" id="JACHVT010000003">
    <property type="protein sequence ID" value="MBB2986618.1"/>
    <property type="molecule type" value="Genomic_DNA"/>
</dbReference>